<evidence type="ECO:0000313" key="1">
    <source>
        <dbReference type="EMBL" id="PIO41528.1"/>
    </source>
</evidence>
<proteinExistence type="predicted"/>
<dbReference type="InterPro" id="IPR027266">
    <property type="entry name" value="TrmE/GcvT-like"/>
</dbReference>
<accession>A0A2N9VPW0</accession>
<dbReference type="Pfam" id="PF04268">
    <property type="entry name" value="SoxG"/>
    <property type="match status" value="1"/>
</dbReference>
<dbReference type="Gene3D" id="3.30.1360.120">
    <property type="entry name" value="Probable tRNA modification gtpase trme, domain 1"/>
    <property type="match status" value="1"/>
</dbReference>
<dbReference type="Proteomes" id="UP000232163">
    <property type="component" value="Unassembled WGS sequence"/>
</dbReference>
<evidence type="ECO:0008006" key="3">
    <source>
        <dbReference type="Google" id="ProtNLM"/>
    </source>
</evidence>
<gene>
    <name evidence="1" type="ORF">B5P45_27805</name>
</gene>
<name>A0A2N9VPW0_9HYPH</name>
<comment type="caution">
    <text evidence="1">The sequence shown here is derived from an EMBL/GenBank/DDBJ whole genome shotgun (WGS) entry which is preliminary data.</text>
</comment>
<dbReference type="OrthoDB" id="8098081at2"/>
<protein>
    <recommendedName>
        <fullName evidence="3">Sarcosine oxidase subunit gamma</fullName>
    </recommendedName>
</protein>
<reference evidence="1 2" key="1">
    <citation type="journal article" date="2017" name="Int J Environ Stud">
        <title>Does the Miocene-Pliocene relict legume Oxytropis triphylla form nitrogen-fixing nodules with a combination of bacterial strains?</title>
        <authorList>
            <person name="Safronova V."/>
            <person name="Belimov A."/>
            <person name="Sazanova A."/>
            <person name="Kuznetsova I."/>
            <person name="Popova J."/>
            <person name="Andronov E."/>
            <person name="Verkhozina A."/>
            <person name="Tikhonovich I."/>
        </authorList>
    </citation>
    <scope>NUCLEOTIDE SEQUENCE [LARGE SCALE GENOMIC DNA]</scope>
    <source>
        <strain evidence="1 2">Tri-38</strain>
    </source>
</reference>
<dbReference type="EMBL" id="MZMT01000059">
    <property type="protein sequence ID" value="PIO41528.1"/>
    <property type="molecule type" value="Genomic_DNA"/>
</dbReference>
<dbReference type="AlphaFoldDB" id="A0A2N9VPW0"/>
<dbReference type="RefSeq" id="WP_100002771.1">
    <property type="nucleotide sequence ID" value="NZ_CP017942.1"/>
</dbReference>
<dbReference type="InterPro" id="IPR007375">
    <property type="entry name" value="SoxG"/>
</dbReference>
<sequence length="178" mass="19303">MRDFPLFPRAALTSARATRFGASLILQPLPEGHVLQVFSAKGMADIRSSLFEISDGTTHAVRAASPGQWFVVGDRPLSAQEFLTIESRLEGRAVLVDQSHGRVRIGVSGSGAEALLAKGTAVDVEERSFKAGQTAMTLVGHISVHLTRVAPDGFEILVLRSFAEDLWNDLNRMSVEFN</sequence>
<keyword evidence="2" id="KW-1185">Reference proteome</keyword>
<dbReference type="SUPFAM" id="SSF103025">
    <property type="entry name" value="Folate-binding domain"/>
    <property type="match status" value="1"/>
</dbReference>
<dbReference type="KEGG" id="pht:BLM14_24710"/>
<organism evidence="1 2">
    <name type="scientific">Phyllobacterium zundukense</name>
    <dbReference type="NCBI Taxonomy" id="1867719"/>
    <lineage>
        <taxon>Bacteria</taxon>
        <taxon>Pseudomonadati</taxon>
        <taxon>Pseudomonadota</taxon>
        <taxon>Alphaproteobacteria</taxon>
        <taxon>Hyphomicrobiales</taxon>
        <taxon>Phyllobacteriaceae</taxon>
        <taxon>Phyllobacterium</taxon>
    </lineage>
</organism>
<evidence type="ECO:0000313" key="2">
    <source>
        <dbReference type="Proteomes" id="UP000232163"/>
    </source>
</evidence>